<dbReference type="Proteomes" id="UP001202243">
    <property type="component" value="Unassembled WGS sequence"/>
</dbReference>
<evidence type="ECO:0000256" key="1">
    <source>
        <dbReference type="SAM" id="Phobius"/>
    </source>
</evidence>
<protein>
    <submittedName>
        <fullName evidence="2">Uncharacterized protein</fullName>
    </submittedName>
</protein>
<reference evidence="2 3" key="1">
    <citation type="submission" date="2022-06" db="EMBL/GenBank/DDBJ databases">
        <title>Janthinobacterium kumbetensis sp. nov., isolated from spring water in Turkey.</title>
        <authorList>
            <person name="Inan Bektas K."/>
            <person name="Belduz A.A."/>
            <person name="Canakci S."/>
            <person name="Nalcaoglu A."/>
            <person name="Ceylan E."/>
            <person name="Kati H."/>
        </authorList>
    </citation>
    <scope>NUCLEOTIDE SEQUENCE [LARGE SCALE GENOMIC DNA]</scope>
    <source>
        <strain evidence="2 3">GK</strain>
    </source>
</reference>
<name>A0ABT0WKH2_9BURK</name>
<evidence type="ECO:0000313" key="2">
    <source>
        <dbReference type="EMBL" id="MCM2564472.1"/>
    </source>
</evidence>
<dbReference type="EMBL" id="JAMQGR010000001">
    <property type="protein sequence ID" value="MCM2564472.1"/>
    <property type="molecule type" value="Genomic_DNA"/>
</dbReference>
<gene>
    <name evidence="2" type="ORF">NCG91_02615</name>
</gene>
<keyword evidence="1" id="KW-1133">Transmembrane helix</keyword>
<sequence length="139" mass="15305">MANMNEYFVAARATIGLVAMIHSVWGEKLIFNRLRCGKLAPSNAGGVLLEWHVRIHGSRRHALTVFGLCIAAVLLRLGWPGRPWYFLVPGPGIPAESACSPSHFLHGGARLDCFAPDIPLFFKFRSCVLPKPNKQKTIG</sequence>
<evidence type="ECO:0000313" key="3">
    <source>
        <dbReference type="Proteomes" id="UP001202243"/>
    </source>
</evidence>
<accession>A0ABT0WKH2</accession>
<organism evidence="2 3">
    <name type="scientific">Janthinobacterium kumbetense</name>
    <dbReference type="NCBI Taxonomy" id="2950280"/>
    <lineage>
        <taxon>Bacteria</taxon>
        <taxon>Pseudomonadati</taxon>
        <taxon>Pseudomonadota</taxon>
        <taxon>Betaproteobacteria</taxon>
        <taxon>Burkholderiales</taxon>
        <taxon>Oxalobacteraceae</taxon>
        <taxon>Janthinobacterium</taxon>
    </lineage>
</organism>
<proteinExistence type="predicted"/>
<comment type="caution">
    <text evidence="2">The sequence shown here is derived from an EMBL/GenBank/DDBJ whole genome shotgun (WGS) entry which is preliminary data.</text>
</comment>
<keyword evidence="3" id="KW-1185">Reference proteome</keyword>
<keyword evidence="1" id="KW-0812">Transmembrane</keyword>
<keyword evidence="1" id="KW-0472">Membrane</keyword>
<feature type="transmembrane region" description="Helical" evidence="1">
    <location>
        <begin position="6"/>
        <end position="25"/>
    </location>
</feature>